<dbReference type="Gene3D" id="3.20.20.10">
    <property type="entry name" value="Alanine racemase"/>
    <property type="match status" value="1"/>
</dbReference>
<dbReference type="InterPro" id="IPR029066">
    <property type="entry name" value="PLP-binding_barrel"/>
</dbReference>
<dbReference type="EMBL" id="JAGGLJ010000001">
    <property type="protein sequence ID" value="MBP2024528.1"/>
    <property type="molecule type" value="Genomic_DNA"/>
</dbReference>
<organism evidence="4 5">
    <name type="scientific">Peptoniphilus stercorisuis</name>
    <dbReference type="NCBI Taxonomy" id="1436965"/>
    <lineage>
        <taxon>Bacteria</taxon>
        <taxon>Bacillati</taxon>
        <taxon>Bacillota</taxon>
        <taxon>Tissierellia</taxon>
        <taxon>Tissierellales</taxon>
        <taxon>Peptoniphilaceae</taxon>
        <taxon>Peptoniphilus</taxon>
    </lineage>
</organism>
<gene>
    <name evidence="4" type="ORF">J2Z71_000043</name>
</gene>
<keyword evidence="2" id="KW-0456">Lyase</keyword>
<keyword evidence="5" id="KW-1185">Reference proteome</keyword>
<proteinExistence type="inferred from homology"/>
<dbReference type="Proteomes" id="UP001519306">
    <property type="component" value="Unassembled WGS sequence"/>
</dbReference>
<protein>
    <submittedName>
        <fullName evidence="4">D-serine deaminase-like pyridoxal phosphate-dependent protein</fullName>
    </submittedName>
</protein>
<evidence type="ECO:0000256" key="2">
    <source>
        <dbReference type="ARBA" id="ARBA00023239"/>
    </source>
</evidence>
<evidence type="ECO:0000256" key="1">
    <source>
        <dbReference type="ARBA" id="ARBA00005323"/>
    </source>
</evidence>
<evidence type="ECO:0000313" key="5">
    <source>
        <dbReference type="Proteomes" id="UP001519306"/>
    </source>
</evidence>
<name>A0ABS4K9S7_9FIRM</name>
<dbReference type="PANTHER" id="PTHR28004">
    <property type="entry name" value="ZGC:162816-RELATED"/>
    <property type="match status" value="1"/>
</dbReference>
<sequence length="364" mass="40689">MKLNELKTPSIILDLDILEKNLQKFHSLASENNKEIWPMIKTHKSSEILQMQKKFGSNGVLCGTLDECELAADVGFNNVMYAYPVSDIISIKRIIEISKKTNFILRIDDVKVAKIVNNIAKEKDIKINYTLIIDCGLHRFGVRKEDAIDTIKKINQYENLIFKGISTHPGHVYSATKNSEVQKYVEDEINTLKYVKNELDKENIIYEIISSGSTPTFLYAVESDVINIFHPGNYVYLDAIQMSLGIAKEEDCALRVLASIISNPRDGDYLLDAGAKSIGLDKGAHGNDSIIGHGKIIGHSEAVIESLSEEVGKVKAKDLKVSERIQIIPNHSCSTANLTSFIYGYRGENIEQIINVDIRGNSKK</sequence>
<dbReference type="SUPFAM" id="SSF51419">
    <property type="entry name" value="PLP-binding barrel"/>
    <property type="match status" value="1"/>
</dbReference>
<dbReference type="Gene3D" id="2.40.37.20">
    <property type="entry name" value="D-serine dehydratase-like domain"/>
    <property type="match status" value="1"/>
</dbReference>
<dbReference type="Pfam" id="PF14031">
    <property type="entry name" value="D-ser_dehydrat"/>
    <property type="match status" value="1"/>
</dbReference>
<dbReference type="InterPro" id="IPR042208">
    <property type="entry name" value="D-ser_dehydrat-like_sf"/>
</dbReference>
<evidence type="ECO:0000259" key="3">
    <source>
        <dbReference type="SMART" id="SM01119"/>
    </source>
</evidence>
<dbReference type="Pfam" id="PF01168">
    <property type="entry name" value="Ala_racemase_N"/>
    <property type="match status" value="1"/>
</dbReference>
<dbReference type="InterPro" id="IPR026956">
    <property type="entry name" value="D-ser_dehydrat-like_dom"/>
</dbReference>
<comment type="similarity">
    <text evidence="1">Belongs to the DSD1 family.</text>
</comment>
<accession>A0ABS4K9S7</accession>
<evidence type="ECO:0000313" key="4">
    <source>
        <dbReference type="EMBL" id="MBP2024528.1"/>
    </source>
</evidence>
<reference evidence="4 5" key="1">
    <citation type="submission" date="2021-03" db="EMBL/GenBank/DDBJ databases">
        <title>Genomic Encyclopedia of Type Strains, Phase IV (KMG-IV): sequencing the most valuable type-strain genomes for metagenomic binning, comparative biology and taxonomic classification.</title>
        <authorList>
            <person name="Goeker M."/>
        </authorList>
    </citation>
    <scope>NUCLEOTIDE SEQUENCE [LARGE SCALE GENOMIC DNA]</scope>
    <source>
        <strain evidence="4 5">DSM 27563</strain>
    </source>
</reference>
<feature type="domain" description="D-serine dehydratase-like" evidence="3">
    <location>
        <begin position="253"/>
        <end position="346"/>
    </location>
</feature>
<dbReference type="PANTHER" id="PTHR28004:SF2">
    <property type="entry name" value="D-SERINE DEHYDRATASE"/>
    <property type="match status" value="1"/>
</dbReference>
<dbReference type="RefSeq" id="WP_210059833.1">
    <property type="nucleotide sequence ID" value="NZ_JAGGLJ010000001.1"/>
</dbReference>
<comment type="caution">
    <text evidence="4">The sequence shown here is derived from an EMBL/GenBank/DDBJ whole genome shotgun (WGS) entry which is preliminary data.</text>
</comment>
<dbReference type="InterPro" id="IPR001608">
    <property type="entry name" value="Ala_racemase_N"/>
</dbReference>
<dbReference type="SMART" id="SM01119">
    <property type="entry name" value="D-ser_dehydrat"/>
    <property type="match status" value="1"/>
</dbReference>
<dbReference type="InterPro" id="IPR051466">
    <property type="entry name" value="D-amino_acid_metab_enzyme"/>
</dbReference>